<sequence length="140" mass="14844">MKAGKRGFTLIEVLVTVAIVGILTAVALPSYRDYVLRSRLTEAFSALGAAQPGAEQYWSINRSYANFDTAHGLPSTTRNFTYALSAATASTYTITATGTGPTAGFVFTIDQNGGRSTTAPAGWTSNSTCWSDRRDGSCIN</sequence>
<gene>
    <name evidence="2" type="ORF">GJA_2841</name>
</gene>
<dbReference type="InterPro" id="IPR031982">
    <property type="entry name" value="PilE-like"/>
</dbReference>
<accession>W0V892</accession>
<dbReference type="Proteomes" id="UP000027604">
    <property type="component" value="Chromosome I"/>
</dbReference>
<evidence type="ECO:0000313" key="2">
    <source>
        <dbReference type="EMBL" id="CDG83472.1"/>
    </source>
</evidence>
<reference evidence="2 3" key="1">
    <citation type="journal article" date="2015" name="Genome Announc.">
        <title>Genome Sequence of Mushroom Soft-Rot Pathogen Janthinobacterium agaricidamnosum.</title>
        <authorList>
            <person name="Graupner K."/>
            <person name="Lackner G."/>
            <person name="Hertweck C."/>
        </authorList>
    </citation>
    <scope>NUCLEOTIDE SEQUENCE [LARGE SCALE GENOMIC DNA]</scope>
    <source>
        <strain evidence="3">NBRC 102515 / DSM 9628</strain>
    </source>
</reference>
<dbReference type="RefSeq" id="WP_038499776.1">
    <property type="nucleotide sequence ID" value="NZ_BCTH01000035.1"/>
</dbReference>
<organism evidence="2 3">
    <name type="scientific">Janthinobacterium agaricidamnosum NBRC 102515 = DSM 9628</name>
    <dbReference type="NCBI Taxonomy" id="1349767"/>
    <lineage>
        <taxon>Bacteria</taxon>
        <taxon>Pseudomonadati</taxon>
        <taxon>Pseudomonadota</taxon>
        <taxon>Betaproteobacteria</taxon>
        <taxon>Burkholderiales</taxon>
        <taxon>Oxalobacteraceae</taxon>
        <taxon>Janthinobacterium</taxon>
    </lineage>
</organism>
<dbReference type="KEGG" id="jag:GJA_2841"/>
<dbReference type="InterPro" id="IPR045584">
    <property type="entry name" value="Pilin-like"/>
</dbReference>
<keyword evidence="1" id="KW-0812">Transmembrane</keyword>
<evidence type="ECO:0000313" key="3">
    <source>
        <dbReference type="Proteomes" id="UP000027604"/>
    </source>
</evidence>
<keyword evidence="1" id="KW-0472">Membrane</keyword>
<protein>
    <submittedName>
        <fullName evidence="2">Prepilin-type N-terminal cleavage/methylation domain protein</fullName>
    </submittedName>
</protein>
<dbReference type="Pfam" id="PF16732">
    <property type="entry name" value="ComP_DUS"/>
    <property type="match status" value="1"/>
</dbReference>
<keyword evidence="1" id="KW-1133">Transmembrane helix</keyword>
<dbReference type="SUPFAM" id="SSF54523">
    <property type="entry name" value="Pili subunits"/>
    <property type="match status" value="1"/>
</dbReference>
<dbReference type="PROSITE" id="PS00409">
    <property type="entry name" value="PROKAR_NTER_METHYL"/>
    <property type="match status" value="1"/>
</dbReference>
<dbReference type="GO" id="GO:0043683">
    <property type="term" value="P:type IV pilus assembly"/>
    <property type="evidence" value="ECO:0007669"/>
    <property type="project" value="InterPro"/>
</dbReference>
<dbReference type="PATRIC" id="fig|1349767.4.peg.4562"/>
<dbReference type="Pfam" id="PF07963">
    <property type="entry name" value="N_methyl"/>
    <property type="match status" value="1"/>
</dbReference>
<name>W0V892_9BURK</name>
<dbReference type="Gene3D" id="3.30.700.10">
    <property type="entry name" value="Glycoprotein, Type 4 Pilin"/>
    <property type="match status" value="1"/>
</dbReference>
<dbReference type="InterPro" id="IPR012902">
    <property type="entry name" value="N_methyl_site"/>
</dbReference>
<keyword evidence="3" id="KW-1185">Reference proteome</keyword>
<feature type="transmembrane region" description="Helical" evidence="1">
    <location>
        <begin position="7"/>
        <end position="28"/>
    </location>
</feature>
<evidence type="ECO:0000256" key="1">
    <source>
        <dbReference type="SAM" id="Phobius"/>
    </source>
</evidence>
<dbReference type="EMBL" id="HG322949">
    <property type="protein sequence ID" value="CDG83472.1"/>
    <property type="molecule type" value="Genomic_DNA"/>
</dbReference>
<proteinExistence type="predicted"/>
<dbReference type="OrthoDB" id="8592370at2"/>
<dbReference type="eggNOG" id="COG4968">
    <property type="taxonomic scope" value="Bacteria"/>
</dbReference>
<dbReference type="NCBIfam" id="TIGR02532">
    <property type="entry name" value="IV_pilin_GFxxxE"/>
    <property type="match status" value="1"/>
</dbReference>
<dbReference type="STRING" id="1349767.GJA_2841"/>
<dbReference type="AlphaFoldDB" id="W0V892"/>
<dbReference type="HOGENOM" id="CLU_091705_6_3_4"/>